<gene>
    <name evidence="2" type="ORF">PV383_47760</name>
</gene>
<protein>
    <submittedName>
        <fullName evidence="2">HNH endonuclease signature motif containing protein</fullName>
    </submittedName>
</protein>
<reference evidence="2 3" key="1">
    <citation type="journal article" date="2023" name="Microb. Genom.">
        <title>Mesoterricola silvestris gen. nov., sp. nov., Mesoterricola sediminis sp. nov., Geothrix oryzae sp. nov., Geothrix edaphica sp. nov., Geothrix rubra sp. nov., and Geothrix limicola sp. nov., six novel members of Acidobacteriota isolated from soils.</title>
        <authorList>
            <person name="Weisberg A.J."/>
            <person name="Pearce E."/>
            <person name="Kramer C.G."/>
            <person name="Chang J.H."/>
            <person name="Clarke C.R."/>
        </authorList>
    </citation>
    <scope>NUCLEOTIDE SEQUENCE [LARGE SCALE GENOMIC DNA]</scope>
    <source>
        <strain evidence="2 3">NE20-4-1</strain>
    </source>
</reference>
<proteinExistence type="predicted"/>
<sequence length="143" mass="15979">MTEIAEAALARFWSKVALDPTGCLVWTAARNTDGYGRFCWQGAGIPAHRFGYIALVGEIPAGLSLDHLCRVRHCVRPDHLEAVTPRENTLRGENHVADQVHRTHCPRGHAYTEANTRVKGGKRECRTCHNQARRDKRAARKSA</sequence>
<dbReference type="InterPro" id="IPR044925">
    <property type="entry name" value="His-Me_finger_sf"/>
</dbReference>
<dbReference type="SUPFAM" id="SSF54060">
    <property type="entry name" value="His-Me finger endonucleases"/>
    <property type="match status" value="1"/>
</dbReference>
<dbReference type="RefSeq" id="WP_193383020.1">
    <property type="nucleotide sequence ID" value="NZ_JABXWJ010000036.1"/>
</dbReference>
<keyword evidence="2" id="KW-0378">Hydrolase</keyword>
<evidence type="ECO:0000313" key="3">
    <source>
        <dbReference type="Proteomes" id="UP001282474"/>
    </source>
</evidence>
<name>A0ABU4N653_9ACTN</name>
<dbReference type="Proteomes" id="UP001282474">
    <property type="component" value="Unassembled WGS sequence"/>
</dbReference>
<evidence type="ECO:0000259" key="1">
    <source>
        <dbReference type="Pfam" id="PF13392"/>
    </source>
</evidence>
<keyword evidence="2" id="KW-0540">Nuclease</keyword>
<dbReference type="Gene3D" id="3.90.75.10">
    <property type="entry name" value="Homing Intron 3 (I-ppo) Encoded Endonuclease, Chain A"/>
    <property type="match status" value="1"/>
</dbReference>
<keyword evidence="3" id="KW-1185">Reference proteome</keyword>
<dbReference type="InterPro" id="IPR044930">
    <property type="entry name" value="Homing_endonuclease_His-Me"/>
</dbReference>
<keyword evidence="2" id="KW-0255">Endonuclease</keyword>
<dbReference type="GO" id="GO:0004519">
    <property type="term" value="F:endonuclease activity"/>
    <property type="evidence" value="ECO:0007669"/>
    <property type="project" value="UniProtKB-KW"/>
</dbReference>
<organism evidence="2 3">
    <name type="scientific">Streptomyces caniscabiei</name>
    <dbReference type="NCBI Taxonomy" id="2746961"/>
    <lineage>
        <taxon>Bacteria</taxon>
        <taxon>Bacillati</taxon>
        <taxon>Actinomycetota</taxon>
        <taxon>Actinomycetes</taxon>
        <taxon>Kitasatosporales</taxon>
        <taxon>Streptomycetaceae</taxon>
        <taxon>Streptomyces</taxon>
    </lineage>
</organism>
<accession>A0ABU4N653</accession>
<dbReference type="InterPro" id="IPR003615">
    <property type="entry name" value="HNH_nuc"/>
</dbReference>
<dbReference type="EMBL" id="JARAWJ010000122">
    <property type="protein sequence ID" value="MDX3044796.1"/>
    <property type="molecule type" value="Genomic_DNA"/>
</dbReference>
<dbReference type="Pfam" id="PF13392">
    <property type="entry name" value="HNH_3"/>
    <property type="match status" value="1"/>
</dbReference>
<feature type="domain" description="HNH nuclease" evidence="1">
    <location>
        <begin position="47"/>
        <end position="89"/>
    </location>
</feature>
<comment type="caution">
    <text evidence="2">The sequence shown here is derived from an EMBL/GenBank/DDBJ whole genome shotgun (WGS) entry which is preliminary data.</text>
</comment>
<evidence type="ECO:0000313" key="2">
    <source>
        <dbReference type="EMBL" id="MDX3044796.1"/>
    </source>
</evidence>